<evidence type="ECO:0000256" key="2">
    <source>
        <dbReference type="SAM" id="Phobius"/>
    </source>
</evidence>
<dbReference type="RefSeq" id="WP_269880693.1">
    <property type="nucleotide sequence ID" value="NZ_JAQAGZ010000004.1"/>
</dbReference>
<dbReference type="Proteomes" id="UP001527882">
    <property type="component" value="Unassembled WGS sequence"/>
</dbReference>
<evidence type="ECO:0000313" key="5">
    <source>
        <dbReference type="Proteomes" id="UP001527882"/>
    </source>
</evidence>
<comment type="caution">
    <text evidence="4">The sequence shown here is derived from an EMBL/GenBank/DDBJ whole genome shotgun (WGS) entry which is preliminary data.</text>
</comment>
<keyword evidence="2" id="KW-0812">Transmembrane</keyword>
<evidence type="ECO:0000259" key="3">
    <source>
        <dbReference type="PROSITE" id="PS51178"/>
    </source>
</evidence>
<evidence type="ECO:0000256" key="1">
    <source>
        <dbReference type="SAM" id="MobiDB-lite"/>
    </source>
</evidence>
<keyword evidence="2" id="KW-0472">Membrane</keyword>
<accession>A0ABT4Q5X0</accession>
<organism evidence="4 5">
    <name type="scientific">Paenibacillus gyeongsangnamensis</name>
    <dbReference type="NCBI Taxonomy" id="3388067"/>
    <lineage>
        <taxon>Bacteria</taxon>
        <taxon>Bacillati</taxon>
        <taxon>Bacillota</taxon>
        <taxon>Bacilli</taxon>
        <taxon>Bacillales</taxon>
        <taxon>Paenibacillaceae</taxon>
        <taxon>Paenibacillus</taxon>
    </lineage>
</organism>
<dbReference type="PROSITE" id="PS51178">
    <property type="entry name" value="PASTA"/>
    <property type="match status" value="1"/>
</dbReference>
<protein>
    <submittedName>
        <fullName evidence="4">PASTA domain-containing protein</fullName>
    </submittedName>
</protein>
<feature type="compositionally biased region" description="Polar residues" evidence="1">
    <location>
        <begin position="322"/>
        <end position="339"/>
    </location>
</feature>
<proteinExistence type="predicted"/>
<name>A0ABT4Q5X0_9BACL</name>
<dbReference type="EMBL" id="JAQAGZ010000004">
    <property type="protein sequence ID" value="MCZ8512276.1"/>
    <property type="molecule type" value="Genomic_DNA"/>
</dbReference>
<dbReference type="CDD" id="cd06577">
    <property type="entry name" value="PASTA_pknB"/>
    <property type="match status" value="1"/>
</dbReference>
<keyword evidence="5" id="KW-1185">Reference proteome</keyword>
<dbReference type="Gene3D" id="3.30.10.20">
    <property type="match status" value="1"/>
</dbReference>
<reference evidence="4 5" key="1">
    <citation type="submission" date="2022-12" db="EMBL/GenBank/DDBJ databases">
        <title>Draft genome sequence of Paenibacillus sp. dW9.</title>
        <authorList>
            <person name="Choi E.-W."/>
            <person name="Kim D.-U."/>
        </authorList>
    </citation>
    <scope>NUCLEOTIDE SEQUENCE [LARGE SCALE GENOMIC DNA]</scope>
    <source>
        <strain evidence="5">dW9</strain>
    </source>
</reference>
<feature type="domain" description="PASTA" evidence="3">
    <location>
        <begin position="343"/>
        <end position="406"/>
    </location>
</feature>
<keyword evidence="2" id="KW-1133">Transmembrane helix</keyword>
<feature type="region of interest" description="Disordered" evidence="1">
    <location>
        <begin position="305"/>
        <end position="348"/>
    </location>
</feature>
<feature type="transmembrane region" description="Helical" evidence="2">
    <location>
        <begin position="273"/>
        <end position="294"/>
    </location>
</feature>
<dbReference type="InterPro" id="IPR005543">
    <property type="entry name" value="PASTA_dom"/>
</dbReference>
<dbReference type="Pfam" id="PF03793">
    <property type="entry name" value="PASTA"/>
    <property type="match status" value="1"/>
</dbReference>
<sequence length="409" mass="44820">MEKQISQRYLLLQPILPVVNGMIYLGKDQSLNREVILHLMENGDPAFTQRYIRQLRDVASFSDNRFLHILDMGVDAQGVFAVLKMFGGRPMIGELKQLAKSTTELLAMVFALGKGMQDALEAGIQGYSVLADNLWLSEEGQLKVINYWEKGDASTRGAAGLCRLLTQLTTRTELVGGDAELMERQLSRSTADLSPAQQEGLLELVRGVRLEQSSLASFVLGLQRLLDVPVTPADETRYREAPLTYTTEEDDEEEEAVRPGQGEPAEQASNRRLLRLGIVLACLVVVMGGLVVWVNGKFVHKDQAASPVQETPSPANPPATSKPPTTDTQNPKTPDTNPKTDGGPVEAPNLVGLSQAEAEKSALAAGLRYQYFLERNNQSQGTVFRQEPAAKSQLQKGDSVTFWVSKGLD</sequence>
<evidence type="ECO:0000313" key="4">
    <source>
        <dbReference type="EMBL" id="MCZ8512276.1"/>
    </source>
</evidence>
<dbReference type="SMART" id="SM00740">
    <property type="entry name" value="PASTA"/>
    <property type="match status" value="1"/>
</dbReference>
<gene>
    <name evidence="4" type="ORF">O9H85_07510</name>
</gene>
<feature type="region of interest" description="Disordered" evidence="1">
    <location>
        <begin position="237"/>
        <end position="266"/>
    </location>
</feature>